<gene>
    <name evidence="9" type="ORF">H5V45_16775</name>
</gene>
<feature type="region of interest" description="Disordered" evidence="5">
    <location>
        <begin position="1"/>
        <end position="26"/>
    </location>
</feature>
<evidence type="ECO:0000313" key="9">
    <source>
        <dbReference type="EMBL" id="MBB6628982.1"/>
    </source>
</evidence>
<keyword evidence="10" id="KW-1185">Reference proteome</keyword>
<dbReference type="Pfam" id="PF04545">
    <property type="entry name" value="Sigma70_r4"/>
    <property type="match status" value="1"/>
</dbReference>
<keyword evidence="3" id="KW-0238">DNA-binding</keyword>
<dbReference type="CDD" id="cd06171">
    <property type="entry name" value="Sigma70_r4"/>
    <property type="match status" value="1"/>
</dbReference>
<evidence type="ECO:0000259" key="6">
    <source>
        <dbReference type="Pfam" id="PF04539"/>
    </source>
</evidence>
<dbReference type="InterPro" id="IPR013325">
    <property type="entry name" value="RNA_pol_sigma_r2"/>
</dbReference>
<keyword evidence="2" id="KW-0731">Sigma factor</keyword>
<dbReference type="PRINTS" id="PR00046">
    <property type="entry name" value="SIGMA70FCT"/>
</dbReference>
<dbReference type="NCBIfam" id="TIGR02937">
    <property type="entry name" value="sigma70-ECF"/>
    <property type="match status" value="1"/>
</dbReference>
<keyword evidence="1" id="KW-0805">Transcription regulation</keyword>
<proteinExistence type="predicted"/>
<dbReference type="InterPro" id="IPR000943">
    <property type="entry name" value="RNA_pol_sigma70"/>
</dbReference>
<evidence type="ECO:0000313" key="10">
    <source>
        <dbReference type="Proteomes" id="UP000523955"/>
    </source>
</evidence>
<dbReference type="InterPro" id="IPR013324">
    <property type="entry name" value="RNA_pol_sigma_r3/r4-like"/>
</dbReference>
<dbReference type="InterPro" id="IPR007627">
    <property type="entry name" value="RNA_pol_sigma70_r2"/>
</dbReference>
<organism evidence="9 10">
    <name type="scientific">Nocardioides luti</name>
    <dbReference type="NCBI Taxonomy" id="2761101"/>
    <lineage>
        <taxon>Bacteria</taxon>
        <taxon>Bacillati</taxon>
        <taxon>Actinomycetota</taxon>
        <taxon>Actinomycetes</taxon>
        <taxon>Propionibacteriales</taxon>
        <taxon>Nocardioidaceae</taxon>
        <taxon>Nocardioides</taxon>
    </lineage>
</organism>
<comment type="caution">
    <text evidence="9">The sequence shown here is derived from an EMBL/GenBank/DDBJ whole genome shotgun (WGS) entry which is preliminary data.</text>
</comment>
<dbReference type="Pfam" id="PF04539">
    <property type="entry name" value="Sigma70_r3"/>
    <property type="match status" value="1"/>
</dbReference>
<evidence type="ECO:0000256" key="5">
    <source>
        <dbReference type="SAM" id="MobiDB-lite"/>
    </source>
</evidence>
<reference evidence="9 10" key="1">
    <citation type="submission" date="2020-08" db="EMBL/GenBank/DDBJ databases">
        <authorList>
            <person name="Seo M.-J."/>
        </authorList>
    </citation>
    <scope>NUCLEOTIDE SEQUENCE [LARGE SCALE GENOMIC DNA]</scope>
    <source>
        <strain evidence="9 10">KIGAM211</strain>
    </source>
</reference>
<protein>
    <submittedName>
        <fullName evidence="9">Sigma-70 family RNA polymerase sigma factor</fullName>
    </submittedName>
</protein>
<feature type="compositionally biased region" description="Low complexity" evidence="5">
    <location>
        <begin position="1"/>
        <end position="12"/>
    </location>
</feature>
<feature type="domain" description="RNA polymerase sigma-70 region 3" evidence="6">
    <location>
        <begin position="134"/>
        <end position="192"/>
    </location>
</feature>
<dbReference type="PANTHER" id="PTHR30385">
    <property type="entry name" value="SIGMA FACTOR F FLAGELLAR"/>
    <property type="match status" value="1"/>
</dbReference>
<dbReference type="Proteomes" id="UP000523955">
    <property type="component" value="Unassembled WGS sequence"/>
</dbReference>
<dbReference type="GO" id="GO:0003677">
    <property type="term" value="F:DNA binding"/>
    <property type="evidence" value="ECO:0007669"/>
    <property type="project" value="UniProtKB-KW"/>
</dbReference>
<name>A0A7X0RIY2_9ACTN</name>
<keyword evidence="4" id="KW-0804">Transcription</keyword>
<dbReference type="PANTHER" id="PTHR30385:SF4">
    <property type="entry name" value="RNA POLYMERASE SIGMA-E FACTOR"/>
    <property type="match status" value="1"/>
</dbReference>
<dbReference type="InterPro" id="IPR014284">
    <property type="entry name" value="RNA_pol_sigma-70_dom"/>
</dbReference>
<evidence type="ECO:0000259" key="8">
    <source>
        <dbReference type="Pfam" id="PF04545"/>
    </source>
</evidence>
<feature type="domain" description="RNA polymerase sigma-70 region 2" evidence="7">
    <location>
        <begin position="56"/>
        <end position="121"/>
    </location>
</feature>
<dbReference type="Gene3D" id="1.10.10.10">
    <property type="entry name" value="Winged helix-like DNA-binding domain superfamily/Winged helix DNA-binding domain"/>
    <property type="match status" value="2"/>
</dbReference>
<feature type="domain" description="RNA polymerase sigma-70 region 4" evidence="8">
    <location>
        <begin position="216"/>
        <end position="264"/>
    </location>
</feature>
<dbReference type="EMBL" id="JACKXE010000001">
    <property type="protein sequence ID" value="MBB6628982.1"/>
    <property type="molecule type" value="Genomic_DNA"/>
</dbReference>
<dbReference type="InterPro" id="IPR007624">
    <property type="entry name" value="RNA_pol_sigma70_r3"/>
</dbReference>
<dbReference type="SUPFAM" id="SSF88946">
    <property type="entry name" value="Sigma2 domain of RNA polymerase sigma factors"/>
    <property type="match status" value="1"/>
</dbReference>
<evidence type="ECO:0000256" key="2">
    <source>
        <dbReference type="ARBA" id="ARBA00023082"/>
    </source>
</evidence>
<dbReference type="Pfam" id="PF04542">
    <property type="entry name" value="Sigma70_r2"/>
    <property type="match status" value="1"/>
</dbReference>
<dbReference type="Gene3D" id="1.20.120.1810">
    <property type="match status" value="1"/>
</dbReference>
<dbReference type="GO" id="GO:0006352">
    <property type="term" value="P:DNA-templated transcription initiation"/>
    <property type="evidence" value="ECO:0007669"/>
    <property type="project" value="InterPro"/>
</dbReference>
<evidence type="ECO:0000256" key="4">
    <source>
        <dbReference type="ARBA" id="ARBA00023163"/>
    </source>
</evidence>
<evidence type="ECO:0000256" key="1">
    <source>
        <dbReference type="ARBA" id="ARBA00023015"/>
    </source>
</evidence>
<dbReference type="GO" id="GO:0016987">
    <property type="term" value="F:sigma factor activity"/>
    <property type="evidence" value="ECO:0007669"/>
    <property type="project" value="UniProtKB-KW"/>
</dbReference>
<dbReference type="InterPro" id="IPR036388">
    <property type="entry name" value="WH-like_DNA-bd_sf"/>
</dbReference>
<evidence type="ECO:0000256" key="3">
    <source>
        <dbReference type="ARBA" id="ARBA00023125"/>
    </source>
</evidence>
<sequence>MTAPGAVAHPQAQPAPEPGPARSHRRTETARLLLEAAGTTDDHERTRLEEEAIRLNMGVAVEIARRYHGRGIAGDDLDQVAYLGLVKAVRGFDPTHGSDFLSFAVPTMRGEIRRYFRDFGWTVRPPRSVQELQAKITAAESEMYQSLGRSPRPSELAEHLGVDLDLVVDSLAANGCFSPVSLDAPVGEGERSPSERLGGWDAAFGSAEARVALQPLLATLTERERKILEMRFVGGCTQAEIGAEVGVTQMQVSRLLARILTRLRRRLEDAA</sequence>
<evidence type="ECO:0000259" key="7">
    <source>
        <dbReference type="Pfam" id="PF04542"/>
    </source>
</evidence>
<dbReference type="SUPFAM" id="SSF88659">
    <property type="entry name" value="Sigma3 and sigma4 domains of RNA polymerase sigma factors"/>
    <property type="match status" value="2"/>
</dbReference>
<dbReference type="AlphaFoldDB" id="A0A7X0RIY2"/>
<accession>A0A7X0RIY2</accession>
<dbReference type="InterPro" id="IPR007630">
    <property type="entry name" value="RNA_pol_sigma70_r4"/>
</dbReference>